<sequence length="115" mass="13322">MTNEPPSIVTPNPPPEFLPANAFDFIPDLHALLLRVSREELELKDVDHESSHIRLKMEKARAMVANLPDVDRSLEEQKKEIRELEERIEKQRGMIKAVVEMQIVKDIIRRKGGME</sequence>
<dbReference type="STRING" id="42251.A0A2T6ZPF9"/>
<evidence type="ECO:0000313" key="11">
    <source>
        <dbReference type="EMBL" id="PUU77365.1"/>
    </source>
</evidence>
<comment type="caution">
    <text evidence="11">The sequence shown here is derived from an EMBL/GenBank/DDBJ whole genome shotgun (WGS) entry which is preliminary data.</text>
</comment>
<dbReference type="SUPFAM" id="SSF140718">
    <property type="entry name" value="Mediator hinge subcomplex-like"/>
    <property type="match status" value="1"/>
</dbReference>
<comment type="subunit">
    <text evidence="3 9">Component of the Mediator complex.</text>
</comment>
<evidence type="ECO:0000256" key="9">
    <source>
        <dbReference type="RuleBase" id="RU364145"/>
    </source>
</evidence>
<evidence type="ECO:0000256" key="2">
    <source>
        <dbReference type="ARBA" id="ARBA00008089"/>
    </source>
</evidence>
<dbReference type="EMBL" id="NESQ01000155">
    <property type="protein sequence ID" value="PUU77365.1"/>
    <property type="molecule type" value="Genomic_DNA"/>
</dbReference>
<evidence type="ECO:0000256" key="1">
    <source>
        <dbReference type="ARBA" id="ARBA00004123"/>
    </source>
</evidence>
<evidence type="ECO:0000256" key="8">
    <source>
        <dbReference type="ARBA" id="ARBA00025687"/>
    </source>
</evidence>
<accession>A0A2T6ZPF9</accession>
<reference evidence="11 12" key="1">
    <citation type="submission" date="2017-04" db="EMBL/GenBank/DDBJ databases">
        <title>Draft genome sequence of Tuber borchii Vittad., a whitish edible truffle.</title>
        <authorList>
            <consortium name="DOE Joint Genome Institute"/>
            <person name="Murat C."/>
            <person name="Kuo A."/>
            <person name="Barry K.W."/>
            <person name="Clum A."/>
            <person name="Dockter R.B."/>
            <person name="Fauchery L."/>
            <person name="Iotti M."/>
            <person name="Kohler A."/>
            <person name="Labutti K."/>
            <person name="Lindquist E.A."/>
            <person name="Lipzen A."/>
            <person name="Ohm R.A."/>
            <person name="Wang M."/>
            <person name="Grigoriev I.V."/>
            <person name="Zambonelli A."/>
            <person name="Martin F.M."/>
        </authorList>
    </citation>
    <scope>NUCLEOTIDE SEQUENCE [LARGE SCALE GENOMIC DNA]</scope>
    <source>
        <strain evidence="11 12">Tbo3840</strain>
    </source>
</reference>
<evidence type="ECO:0000256" key="4">
    <source>
        <dbReference type="ARBA" id="ARBA00023015"/>
    </source>
</evidence>
<dbReference type="OrthoDB" id="5414694at2759"/>
<dbReference type="AlphaFoldDB" id="A0A2T6ZPF9"/>
<name>A0A2T6ZPF9_TUBBO</name>
<comment type="function">
    <text evidence="8 9">Component of the Mediator complex, a coactivator involved in the regulated transcription of nearly all RNA polymerase II-dependent genes. Mediator functions as a bridge to convey information from gene-specific regulatory proteins to the basal RNA polymerase II transcription machinery. Mediator is recruited to promoters by direct interactions with regulatory proteins and serves as a scaffold for the assembly of a functional preinitiation complex with RNA polymerase II and the general transcription factors.</text>
</comment>
<gene>
    <name evidence="9" type="primary">MED9</name>
    <name evidence="11" type="ORF">B9Z19DRAFT_1086492</name>
</gene>
<keyword evidence="10" id="KW-0175">Coiled coil</keyword>
<organism evidence="11 12">
    <name type="scientific">Tuber borchii</name>
    <name type="common">White truffle</name>
    <dbReference type="NCBI Taxonomy" id="42251"/>
    <lineage>
        <taxon>Eukaryota</taxon>
        <taxon>Fungi</taxon>
        <taxon>Dikarya</taxon>
        <taxon>Ascomycota</taxon>
        <taxon>Pezizomycotina</taxon>
        <taxon>Pezizomycetes</taxon>
        <taxon>Pezizales</taxon>
        <taxon>Tuberaceae</taxon>
        <taxon>Tuber</taxon>
    </lineage>
</organism>
<evidence type="ECO:0000256" key="7">
    <source>
        <dbReference type="ARBA" id="ARBA00023242"/>
    </source>
</evidence>
<dbReference type="Pfam" id="PF07544">
    <property type="entry name" value="Med9"/>
    <property type="match status" value="1"/>
</dbReference>
<dbReference type="GO" id="GO:0003712">
    <property type="term" value="F:transcription coregulator activity"/>
    <property type="evidence" value="ECO:0007669"/>
    <property type="project" value="InterPro"/>
</dbReference>
<evidence type="ECO:0000256" key="3">
    <source>
        <dbReference type="ARBA" id="ARBA00011837"/>
    </source>
</evidence>
<keyword evidence="5 9" id="KW-0010">Activator</keyword>
<keyword evidence="7 9" id="KW-0539">Nucleus</keyword>
<comment type="similarity">
    <text evidence="2 9">Belongs to the Mediator complex subunit 9 family.</text>
</comment>
<evidence type="ECO:0000256" key="6">
    <source>
        <dbReference type="ARBA" id="ARBA00023163"/>
    </source>
</evidence>
<dbReference type="InterPro" id="IPR037212">
    <property type="entry name" value="Med7/Med21-like"/>
</dbReference>
<dbReference type="Proteomes" id="UP000244722">
    <property type="component" value="Unassembled WGS sequence"/>
</dbReference>
<proteinExistence type="inferred from homology"/>
<evidence type="ECO:0000256" key="10">
    <source>
        <dbReference type="SAM" id="Coils"/>
    </source>
</evidence>
<evidence type="ECO:0000313" key="12">
    <source>
        <dbReference type="Proteomes" id="UP000244722"/>
    </source>
</evidence>
<dbReference type="InterPro" id="IPR011425">
    <property type="entry name" value="Med9"/>
</dbReference>
<evidence type="ECO:0000256" key="5">
    <source>
        <dbReference type="ARBA" id="ARBA00023159"/>
    </source>
</evidence>
<protein>
    <recommendedName>
        <fullName evidence="9">Mediator of RNA polymerase II transcription subunit 9</fullName>
    </recommendedName>
    <alternativeName>
        <fullName evidence="9">Mediator complex subunit 9</fullName>
    </alternativeName>
</protein>
<dbReference type="GO" id="GO:0016592">
    <property type="term" value="C:mediator complex"/>
    <property type="evidence" value="ECO:0007669"/>
    <property type="project" value="InterPro"/>
</dbReference>
<keyword evidence="12" id="KW-1185">Reference proteome</keyword>
<dbReference type="GO" id="GO:0006357">
    <property type="term" value="P:regulation of transcription by RNA polymerase II"/>
    <property type="evidence" value="ECO:0007669"/>
    <property type="project" value="InterPro"/>
</dbReference>
<comment type="subcellular location">
    <subcellularLocation>
        <location evidence="1 9">Nucleus</location>
    </subcellularLocation>
</comment>
<keyword evidence="6 9" id="KW-0804">Transcription</keyword>
<feature type="coiled-coil region" evidence="10">
    <location>
        <begin position="67"/>
        <end position="101"/>
    </location>
</feature>
<keyword evidence="4 9" id="KW-0805">Transcription regulation</keyword>